<evidence type="ECO:0000313" key="2">
    <source>
        <dbReference type="Proteomes" id="UP000284403"/>
    </source>
</evidence>
<dbReference type="Proteomes" id="UP000284403">
    <property type="component" value="Unassembled WGS sequence"/>
</dbReference>
<evidence type="ECO:0000313" key="1">
    <source>
        <dbReference type="EMBL" id="RNF17100.1"/>
    </source>
</evidence>
<keyword evidence="2" id="KW-1185">Reference proteome</keyword>
<dbReference type="OrthoDB" id="252656at2759"/>
<sequence>MEADDILRGVVGGAEPLMPELQATHAQAPASQPRRTKLVFLYSSDDEEDVDPAEAKGEGGAVAVAAVVTLNPPPDSLREMRLEAELAAQRHPREPAQLIGEAEPPLFVEDTAGESAAPAPAAQGRVRVVEALPLRERDAGCGSTGPPLRRHLQAEEAERLAHARKRFRDEAGGGDGRVGDAGPQPMVDEDGLVRAIAVGGYQLTVDERQLQDCDCECECDCGDAEEAHAEAGLVASDCDDDDEAEEEEDEALEEALDEALVVAVVEQLVRCCESDELDASMREAGARFLVQARPCLQRLHAGELAPAPFGEEMRGEVLSLLRVFQRLRRPKDAPVVIDGVVMDM</sequence>
<dbReference type="GeneID" id="40318594"/>
<proteinExistence type="predicted"/>
<dbReference type="RefSeq" id="XP_029228043.1">
    <property type="nucleotide sequence ID" value="XM_029371888.1"/>
</dbReference>
<reference evidence="1 2" key="1">
    <citation type="journal article" date="2018" name="BMC Genomics">
        <title>Genomic comparison of Trypanosoma conorhini and Trypanosoma rangeli to Trypanosoma cruzi strains of high and low virulence.</title>
        <authorList>
            <person name="Bradwell K.R."/>
            <person name="Koparde V.N."/>
            <person name="Matveyev A.V."/>
            <person name="Serrano M.G."/>
            <person name="Alves J.M."/>
            <person name="Parikh H."/>
            <person name="Huang B."/>
            <person name="Lee V."/>
            <person name="Espinosa-Alvarez O."/>
            <person name="Ortiz P.A."/>
            <person name="Costa-Martins A.G."/>
            <person name="Teixeira M.M."/>
            <person name="Buck G.A."/>
        </authorList>
    </citation>
    <scope>NUCLEOTIDE SEQUENCE [LARGE SCALE GENOMIC DNA]</scope>
    <source>
        <strain evidence="1 2">025E</strain>
    </source>
</reference>
<accession>A0A3R7N6P0</accession>
<comment type="caution">
    <text evidence="1">The sequence shown here is derived from an EMBL/GenBank/DDBJ whole genome shotgun (WGS) entry which is preliminary data.</text>
</comment>
<dbReference type="EMBL" id="MKKU01000272">
    <property type="protein sequence ID" value="RNF17100.1"/>
    <property type="molecule type" value="Genomic_DNA"/>
</dbReference>
<gene>
    <name evidence="1" type="ORF">Tco025E_04983</name>
</gene>
<organism evidence="1 2">
    <name type="scientific">Trypanosoma conorhini</name>
    <dbReference type="NCBI Taxonomy" id="83891"/>
    <lineage>
        <taxon>Eukaryota</taxon>
        <taxon>Discoba</taxon>
        <taxon>Euglenozoa</taxon>
        <taxon>Kinetoplastea</taxon>
        <taxon>Metakinetoplastina</taxon>
        <taxon>Trypanosomatida</taxon>
        <taxon>Trypanosomatidae</taxon>
        <taxon>Trypanosoma</taxon>
    </lineage>
</organism>
<name>A0A3R7N6P0_9TRYP</name>
<dbReference type="AlphaFoldDB" id="A0A3R7N6P0"/>
<protein>
    <submittedName>
        <fullName evidence="1">Uncharacterized protein</fullName>
    </submittedName>
</protein>